<evidence type="ECO:0000313" key="3">
    <source>
        <dbReference type="Proteomes" id="UP001497516"/>
    </source>
</evidence>
<proteinExistence type="predicted"/>
<evidence type="ECO:0000313" key="2">
    <source>
        <dbReference type="EMBL" id="CAL1380111.1"/>
    </source>
</evidence>
<keyword evidence="1" id="KW-1133">Transmembrane helix</keyword>
<feature type="transmembrane region" description="Helical" evidence="1">
    <location>
        <begin position="39"/>
        <end position="61"/>
    </location>
</feature>
<evidence type="ECO:0000256" key="1">
    <source>
        <dbReference type="SAM" id="Phobius"/>
    </source>
</evidence>
<keyword evidence="1" id="KW-0472">Membrane</keyword>
<accession>A0AAV2E2K7</accession>
<keyword evidence="3" id="KW-1185">Reference proteome</keyword>
<gene>
    <name evidence="2" type="ORF">LTRI10_LOCUS21579</name>
</gene>
<name>A0AAV2E2K7_9ROSI</name>
<dbReference type="Proteomes" id="UP001497516">
    <property type="component" value="Chromosome 4"/>
</dbReference>
<keyword evidence="1" id="KW-0812">Transmembrane</keyword>
<dbReference type="EMBL" id="OZ034817">
    <property type="protein sequence ID" value="CAL1380111.1"/>
    <property type="molecule type" value="Genomic_DNA"/>
</dbReference>
<sequence>MNNPRACSRYCNEMHNYCGAAYELPIQPNSTAVRAFTQVGGLGALCYLTSFLTIVMLGVTLNTKPDLTIET</sequence>
<reference evidence="2 3" key="1">
    <citation type="submission" date="2024-04" db="EMBL/GenBank/DDBJ databases">
        <authorList>
            <person name="Fracassetti M."/>
        </authorList>
    </citation>
    <scope>NUCLEOTIDE SEQUENCE [LARGE SCALE GENOMIC DNA]</scope>
</reference>
<protein>
    <submittedName>
        <fullName evidence="2">Uncharacterized protein</fullName>
    </submittedName>
</protein>
<dbReference type="AlphaFoldDB" id="A0AAV2E2K7"/>
<organism evidence="2 3">
    <name type="scientific">Linum trigynum</name>
    <dbReference type="NCBI Taxonomy" id="586398"/>
    <lineage>
        <taxon>Eukaryota</taxon>
        <taxon>Viridiplantae</taxon>
        <taxon>Streptophyta</taxon>
        <taxon>Embryophyta</taxon>
        <taxon>Tracheophyta</taxon>
        <taxon>Spermatophyta</taxon>
        <taxon>Magnoliopsida</taxon>
        <taxon>eudicotyledons</taxon>
        <taxon>Gunneridae</taxon>
        <taxon>Pentapetalae</taxon>
        <taxon>rosids</taxon>
        <taxon>fabids</taxon>
        <taxon>Malpighiales</taxon>
        <taxon>Linaceae</taxon>
        <taxon>Linum</taxon>
    </lineage>
</organism>